<name>B0P854_9FIRM</name>
<gene>
    <name evidence="1" type="ORF">ANACOL_00944</name>
</gene>
<dbReference type="EMBL" id="ABGD02000007">
    <property type="protein sequence ID" value="EDS12101.1"/>
    <property type="molecule type" value="Genomic_DNA"/>
</dbReference>
<reference evidence="1" key="1">
    <citation type="submission" date="2007-11" db="EMBL/GenBank/DDBJ databases">
        <authorList>
            <person name="Fulton L."/>
            <person name="Clifton S."/>
            <person name="Fulton B."/>
            <person name="Xu J."/>
            <person name="Minx P."/>
            <person name="Pepin K.H."/>
            <person name="Johnson M."/>
            <person name="Thiruvilangam P."/>
            <person name="Bhonagiri V."/>
            <person name="Nash W.E."/>
            <person name="Mardis E.R."/>
            <person name="Wilson R.K."/>
        </authorList>
    </citation>
    <scope>NUCLEOTIDE SEQUENCE [LARGE SCALE GENOMIC DNA]</scope>
    <source>
        <strain evidence="1">DSM 17241</strain>
    </source>
</reference>
<evidence type="ECO:0000313" key="1">
    <source>
        <dbReference type="EMBL" id="EDS12101.1"/>
    </source>
</evidence>
<evidence type="ECO:0000313" key="2">
    <source>
        <dbReference type="Proteomes" id="UP000003803"/>
    </source>
</evidence>
<dbReference type="Proteomes" id="UP000003803">
    <property type="component" value="Unassembled WGS sequence"/>
</dbReference>
<organism evidence="1 2">
    <name type="scientific">Anaerotruncus colihominis DSM 17241</name>
    <dbReference type="NCBI Taxonomy" id="445972"/>
    <lineage>
        <taxon>Bacteria</taxon>
        <taxon>Bacillati</taxon>
        <taxon>Bacillota</taxon>
        <taxon>Clostridia</taxon>
        <taxon>Eubacteriales</taxon>
        <taxon>Oscillospiraceae</taxon>
        <taxon>Anaerotruncus</taxon>
    </lineage>
</organism>
<comment type="caution">
    <text evidence="1">The sequence shown here is derived from an EMBL/GenBank/DDBJ whole genome shotgun (WGS) entry which is preliminary data.</text>
</comment>
<dbReference type="HOGENOM" id="CLU_3303745_0_0_9"/>
<sequence length="39" mass="5010">MHFPKEKFYRGYPLKKNECKNGFDKIHRCEYKYNQRKRK</sequence>
<reference evidence="1" key="2">
    <citation type="submission" date="2013-09" db="EMBL/GenBank/DDBJ databases">
        <title>Draft genome sequence of Anaerotruncus colihominis(DSM 17241).</title>
        <authorList>
            <person name="Sudarsanam P."/>
            <person name="Ley R."/>
            <person name="Guruge J."/>
            <person name="Turnbaugh P.J."/>
            <person name="Mahowald M."/>
            <person name="Liep D."/>
            <person name="Gordon J."/>
        </authorList>
    </citation>
    <scope>NUCLEOTIDE SEQUENCE</scope>
    <source>
        <strain evidence="1">DSM 17241</strain>
    </source>
</reference>
<keyword evidence="2" id="KW-1185">Reference proteome</keyword>
<proteinExistence type="predicted"/>
<accession>B0P854</accession>
<protein>
    <submittedName>
        <fullName evidence="1">Uncharacterized protein</fullName>
    </submittedName>
</protein>
<dbReference type="AlphaFoldDB" id="B0P854"/>